<reference evidence="13" key="2">
    <citation type="submission" date="2021-08" db="EMBL/GenBank/DDBJ databases">
        <authorList>
            <person name="Eriksson T."/>
        </authorList>
    </citation>
    <scope>NUCLEOTIDE SEQUENCE</scope>
    <source>
        <strain evidence="13">Stoneville</strain>
        <tissue evidence="13">Whole head</tissue>
    </source>
</reference>
<feature type="transmembrane region" description="Helical" evidence="10">
    <location>
        <begin position="1332"/>
        <end position="1356"/>
    </location>
</feature>
<comment type="catalytic activity">
    <reaction evidence="9 10">
        <text>a long-chain fatty acyl-CoA + 2 NADPH + 2 H(+) = a long-chain primary fatty alcohol + 2 NADP(+) + CoA</text>
        <dbReference type="Rhea" id="RHEA:52716"/>
        <dbReference type="ChEBI" id="CHEBI:15378"/>
        <dbReference type="ChEBI" id="CHEBI:57287"/>
        <dbReference type="ChEBI" id="CHEBI:57783"/>
        <dbReference type="ChEBI" id="CHEBI:58349"/>
        <dbReference type="ChEBI" id="CHEBI:77396"/>
        <dbReference type="ChEBI" id="CHEBI:83139"/>
        <dbReference type="EC" id="1.2.1.84"/>
    </reaction>
</comment>
<evidence type="ECO:0000259" key="11">
    <source>
        <dbReference type="Pfam" id="PF03015"/>
    </source>
</evidence>
<feature type="domain" description="Thioester reductase (TE)" evidence="12">
    <location>
        <begin position="78"/>
        <end position="248"/>
    </location>
</feature>
<evidence type="ECO:0000256" key="5">
    <source>
        <dbReference type="ARBA" id="ARBA00022857"/>
    </source>
</evidence>
<name>A0A8J6H7C5_TENMO</name>
<dbReference type="EC" id="1.2.1.84" evidence="10"/>
<protein>
    <recommendedName>
        <fullName evidence="10">Fatty acyl-CoA reductase</fullName>
        <ecNumber evidence="10">1.2.1.84</ecNumber>
    </recommendedName>
</protein>
<dbReference type="Proteomes" id="UP000719412">
    <property type="component" value="Unassembled WGS sequence"/>
</dbReference>
<feature type="domain" description="Thioester reductase (TE)" evidence="12">
    <location>
        <begin position="18"/>
        <end position="65"/>
    </location>
</feature>
<comment type="function">
    <text evidence="10">Catalyzes the reduction of fatty acyl-CoA to fatty alcohols.</text>
</comment>
<dbReference type="FunFam" id="3.40.50.720:FF:000143">
    <property type="entry name" value="Fatty acyl-CoA reductase"/>
    <property type="match status" value="2"/>
</dbReference>
<feature type="transmembrane region" description="Helical" evidence="10">
    <location>
        <begin position="939"/>
        <end position="956"/>
    </location>
</feature>
<dbReference type="EMBL" id="JABDTM020028645">
    <property type="protein sequence ID" value="KAH0808608.1"/>
    <property type="molecule type" value="Genomic_DNA"/>
</dbReference>
<feature type="domain" description="Thioester reductase (TE)" evidence="12">
    <location>
        <begin position="982"/>
        <end position="1265"/>
    </location>
</feature>
<dbReference type="Gene3D" id="3.40.50.720">
    <property type="entry name" value="NAD(P)-binding Rossmann-like Domain"/>
    <property type="match status" value="3"/>
</dbReference>
<evidence type="ECO:0000313" key="13">
    <source>
        <dbReference type="EMBL" id="KAH0808608.1"/>
    </source>
</evidence>
<comment type="similarity">
    <text evidence="2 10">Belongs to the fatty acyl-CoA reductase family.</text>
</comment>
<dbReference type="GO" id="GO:0035336">
    <property type="term" value="P:long-chain fatty-acyl-CoA metabolic process"/>
    <property type="evidence" value="ECO:0007669"/>
    <property type="project" value="TreeGrafter"/>
</dbReference>
<dbReference type="GO" id="GO:0016020">
    <property type="term" value="C:membrane"/>
    <property type="evidence" value="ECO:0007669"/>
    <property type="project" value="UniProtKB-SubCell"/>
</dbReference>
<evidence type="ECO:0000256" key="1">
    <source>
        <dbReference type="ARBA" id="ARBA00004141"/>
    </source>
</evidence>
<dbReference type="Pfam" id="PF03015">
    <property type="entry name" value="Sterile"/>
    <property type="match status" value="3"/>
</dbReference>
<dbReference type="PANTHER" id="PTHR11011">
    <property type="entry name" value="MALE STERILITY PROTEIN 2-RELATED"/>
    <property type="match status" value="1"/>
</dbReference>
<evidence type="ECO:0000256" key="10">
    <source>
        <dbReference type="RuleBase" id="RU363097"/>
    </source>
</evidence>
<evidence type="ECO:0000256" key="2">
    <source>
        <dbReference type="ARBA" id="ARBA00005928"/>
    </source>
</evidence>
<evidence type="ECO:0000256" key="8">
    <source>
        <dbReference type="ARBA" id="ARBA00023136"/>
    </source>
</evidence>
<dbReference type="GO" id="GO:0102965">
    <property type="term" value="F:alcohol-forming long-chain fatty acyl-CoA reductase activity"/>
    <property type="evidence" value="ECO:0007669"/>
    <property type="project" value="UniProtKB-EC"/>
</dbReference>
<reference evidence="13" key="1">
    <citation type="journal article" date="2020" name="J Insects Food Feed">
        <title>The yellow mealworm (Tenebrio molitor) genome: a resource for the emerging insects as food and feed industry.</title>
        <authorList>
            <person name="Eriksson T."/>
            <person name="Andere A."/>
            <person name="Kelstrup H."/>
            <person name="Emery V."/>
            <person name="Picard C."/>
        </authorList>
    </citation>
    <scope>NUCLEOTIDE SEQUENCE</scope>
    <source>
        <strain evidence="13">Stoneville</strain>
        <tissue evidence="13">Whole head</tissue>
    </source>
</reference>
<keyword evidence="3 10" id="KW-0444">Lipid biosynthesis</keyword>
<keyword evidence="6 10" id="KW-1133">Transmembrane helix</keyword>
<organism evidence="13 14">
    <name type="scientific">Tenebrio molitor</name>
    <name type="common">Yellow mealworm beetle</name>
    <dbReference type="NCBI Taxonomy" id="7067"/>
    <lineage>
        <taxon>Eukaryota</taxon>
        <taxon>Metazoa</taxon>
        <taxon>Ecdysozoa</taxon>
        <taxon>Arthropoda</taxon>
        <taxon>Hexapoda</taxon>
        <taxon>Insecta</taxon>
        <taxon>Pterygota</taxon>
        <taxon>Neoptera</taxon>
        <taxon>Endopterygota</taxon>
        <taxon>Coleoptera</taxon>
        <taxon>Polyphaga</taxon>
        <taxon>Cucujiformia</taxon>
        <taxon>Tenebrionidae</taxon>
        <taxon>Tenebrio</taxon>
    </lineage>
</organism>
<dbReference type="InterPro" id="IPR026055">
    <property type="entry name" value="FAR"/>
</dbReference>
<dbReference type="CDD" id="cd05236">
    <property type="entry name" value="FAR-N_SDR_e"/>
    <property type="match status" value="2"/>
</dbReference>
<accession>A0A8J6H7C5</accession>
<keyword evidence="4 10" id="KW-0812">Transmembrane</keyword>
<dbReference type="Pfam" id="PF07993">
    <property type="entry name" value="NAD_binding_4"/>
    <property type="match status" value="4"/>
</dbReference>
<proteinExistence type="inferred from homology"/>
<comment type="caution">
    <text evidence="13">The sequence shown here is derived from an EMBL/GenBank/DDBJ whole genome shotgun (WGS) entry which is preliminary data.</text>
</comment>
<evidence type="ECO:0000313" key="14">
    <source>
        <dbReference type="Proteomes" id="UP000719412"/>
    </source>
</evidence>
<dbReference type="SUPFAM" id="SSF51735">
    <property type="entry name" value="NAD(P)-binding Rossmann-fold domains"/>
    <property type="match status" value="3"/>
</dbReference>
<feature type="transmembrane region" description="Helical" evidence="10">
    <location>
        <begin position="315"/>
        <end position="339"/>
    </location>
</feature>
<dbReference type="GO" id="GO:0005777">
    <property type="term" value="C:peroxisome"/>
    <property type="evidence" value="ECO:0007669"/>
    <property type="project" value="TreeGrafter"/>
</dbReference>
<dbReference type="CDD" id="cd09071">
    <property type="entry name" value="FAR_C"/>
    <property type="match status" value="3"/>
</dbReference>
<gene>
    <name evidence="13" type="ORF">GEV33_014183</name>
</gene>
<feature type="transmembrane region" description="Helical" evidence="10">
    <location>
        <begin position="831"/>
        <end position="853"/>
    </location>
</feature>
<dbReference type="InterPro" id="IPR036291">
    <property type="entry name" value="NAD(P)-bd_dom_sf"/>
</dbReference>
<feature type="domain" description="Fatty acyl-CoA reductase C-terminal" evidence="11">
    <location>
        <begin position="1334"/>
        <end position="1418"/>
    </location>
</feature>
<feature type="domain" description="Fatty acyl-CoA reductase C-terminal" evidence="11">
    <location>
        <begin position="317"/>
        <end position="409"/>
    </location>
</feature>
<keyword evidence="14" id="KW-1185">Reference proteome</keyword>
<dbReference type="InterPro" id="IPR013120">
    <property type="entry name" value="FAR_NAD-bd"/>
</dbReference>
<keyword evidence="10" id="KW-0560">Oxidoreductase</keyword>
<feature type="transmembrane region" description="Helical" evidence="10">
    <location>
        <begin position="423"/>
        <end position="440"/>
    </location>
</feature>
<feature type="domain" description="Thioester reductase (TE)" evidence="12">
    <location>
        <begin position="504"/>
        <end position="764"/>
    </location>
</feature>
<keyword evidence="8 10" id="KW-0472">Membrane</keyword>
<feature type="domain" description="Fatty acyl-CoA reductase C-terminal" evidence="11">
    <location>
        <begin position="833"/>
        <end position="925"/>
    </location>
</feature>
<evidence type="ECO:0000256" key="9">
    <source>
        <dbReference type="ARBA" id="ARBA00052530"/>
    </source>
</evidence>
<evidence type="ECO:0000256" key="4">
    <source>
        <dbReference type="ARBA" id="ARBA00022692"/>
    </source>
</evidence>
<sequence length="1529" mass="176059">MSTNAQIKEFYKEQTIFLTGATGFLGKILIEKLLRQCWDLNKIYVLVLPKKGKSSKERFEELFENAWRLSKTALGPRHPAANVKFDQTLKAASHNVRATRDVLELAKEMQNLKVFVHVSTALSNCMHSHIEERFYTPPMKPENLLALVDDLDDNTLQAITPKRVPEHLHLHQVHHRGLGEDQSASTKIWYPFVLVTNTIEEPVPGWIDNVNEVIGIVLIAALGILRSIYAKKNNLAPIVPVDYVVNCILAAAWKAHRSGTTAIYNYTGHNKNMITWERFVKIVEPPGREFPTEKIVWHFCFKIRENQLWHKICVFFLHTTVAYFVDFVLICVGRATIAVKYYRRLNKMMDLISYFLTRSWSFEQDNVSELWEQMGKEDKKMFKFDMEDVDWVKYGRDIMFGIRMYLLKETLDTIPKAKKKLKIMFVVHYAVVALFWYSLYKILIQVSKPGQGSAIHIVLHHLKYTTMDMTDSCKRGDSIETSGRSTMSSEAQIGKFYKDLTIFLTGGTGFLGKILIEKLLRRCWDLNKIYVLVRPKKDKSAKERLEELFEYACFDLIKSKNLSEKVFLISGDCQKPHLDLGIQDAELLKKETTCVIHAAANIKFDQTLKEASHNVRATRDVLELAKEMQNLKVFVHVSTVFSNCVNSHIEERFYTPPMKSENLLALVDDLDDNTLQAITPKLLGEYPNTYVYTKCITEDQSASTQGDSASSYRTIEEPVPGWIDNVNGVTGLALIAGLGILRSMHAKKNNRAQFVPFDYVANCILAAAWKAHRSGTTTIYNYTGHNKNMITWGRFLEIMDPPYWEFPSEKIVWYLCFKFRENELWHKICVFFLHTVMAYFVDFVLVCVGKATIAAKNYRRLDKTMDLLSYFSMGSWSFEQDNVLELWDQMGKEDKKMFKFSMEDVDWVKYGQDSTLGARMYLLKETPDTIPKAKKKLKIMFVVHYAVVALFWYSLYKFMIGGSTMSSDAQIGEFYKEQTIFLTGGTGFLGKILIEKLLRQCWDLNKIYVLLRPKKGKSAKERFEELFEYPCFDLIKCKNLSEKVFLISGDIQKPFLGLGVQDAELLKNETTCVIHAAANVKFDQTLKEASHNVRATRDVLELAKEMQNLKVFVHVSTAFSNCVHSHIEERFYTPPMKSETFLGLVDDLDDNTLQAITPKSVLAIQTVTLFQFQVSRLLGEYPNTYIFTKCITEDLVKTSLQVPKAIMRPAIVISTIEEPVPGWVDNVNGVIGIAVVAALGILRSMYAKKNSLAPVVPVDYVVNCILAAAWKAHRCGTTAIYNYAGHNKNMITWGRFMEIVEPPGWQFPTEKIVWLFCFKIRENQIWHKICVFFLHTMVAYFADFVLICVGRATIAVKNYRRLDKMMDLISYFSIRSWTFEQDNVLELWDQMGNEDKKMFKFSMEDTDWIKYARDSILGQVTGGAKQSRHLYQSIYLDKSRHTNPVLSYQNVEEHHPFVATFASKLQGANLQAKLESHFRKRFYEVIINDPSPQINSEAVLMCTRMHSERIFSCPDMIIMLIKNAVLRKI</sequence>
<evidence type="ECO:0000259" key="12">
    <source>
        <dbReference type="Pfam" id="PF07993"/>
    </source>
</evidence>
<evidence type="ECO:0000256" key="6">
    <source>
        <dbReference type="ARBA" id="ARBA00022989"/>
    </source>
</evidence>
<comment type="subcellular location">
    <subcellularLocation>
        <location evidence="1">Membrane</location>
        <topology evidence="1">Multi-pass membrane protein</topology>
    </subcellularLocation>
</comment>
<dbReference type="PANTHER" id="PTHR11011:SF60">
    <property type="entry name" value="FATTY ACYL-COA REDUCTASE-RELATED"/>
    <property type="match status" value="1"/>
</dbReference>
<keyword evidence="5 10" id="KW-0521">NADP</keyword>
<dbReference type="GO" id="GO:0080019">
    <property type="term" value="F:alcohol-forming very long-chain fatty acyl-CoA reductase activity"/>
    <property type="evidence" value="ECO:0007669"/>
    <property type="project" value="InterPro"/>
</dbReference>
<dbReference type="InterPro" id="IPR033640">
    <property type="entry name" value="FAR_C"/>
</dbReference>
<evidence type="ECO:0000256" key="7">
    <source>
        <dbReference type="ARBA" id="ARBA00023098"/>
    </source>
</evidence>
<evidence type="ECO:0000256" key="3">
    <source>
        <dbReference type="ARBA" id="ARBA00022516"/>
    </source>
</evidence>
<keyword evidence="7 10" id="KW-0443">Lipid metabolism</keyword>